<accession>A0ACD5AQR5</accession>
<reference evidence="1" key="1">
    <citation type="journal article" date="2025" name="Int. J. Syst. Evol. Microbiol.">
        <title>Streptomyces citrinus sp. nov., with yellow diffusible pigment.</title>
        <authorList>
            <person name="He Y."/>
            <person name="Yang E."/>
            <person name="Xu J."/>
            <person name="Sun Y."/>
            <person name="Sun L."/>
        </authorList>
    </citation>
    <scope>NUCLEOTIDE SEQUENCE</scope>
    <source>
        <strain evidence="1">Q6</strain>
    </source>
</reference>
<sequence>MTKAADEGFWTSLRTELVARRGLLLEETHVVNATRWHRLTAENLDAVRAGLGPRALLTVWPDLQPDVGTVLAALPSEWHVEFVRETEDGTIRDVTVDETEYQELVALVAEARAARALSLYADERDPLLQAALPDSDGVLRARW</sequence>
<organism evidence="1 2">
    <name type="scientific">Streptomyces citrinus</name>
    <dbReference type="NCBI Taxonomy" id="3118173"/>
    <lineage>
        <taxon>Bacteria</taxon>
        <taxon>Bacillati</taxon>
        <taxon>Actinomycetota</taxon>
        <taxon>Actinomycetes</taxon>
        <taxon>Kitasatosporales</taxon>
        <taxon>Streptomycetaceae</taxon>
        <taxon>Streptomyces</taxon>
    </lineage>
</organism>
<name>A0ACD5AQR5_9ACTN</name>
<gene>
    <name evidence="1" type="ORF">V2W30_39515</name>
</gene>
<keyword evidence="1" id="KW-0614">Plasmid</keyword>
<evidence type="ECO:0000313" key="1">
    <source>
        <dbReference type="EMBL" id="WWQ69289.1"/>
    </source>
</evidence>
<protein>
    <submittedName>
        <fullName evidence="1">Uncharacterized protein</fullName>
    </submittedName>
</protein>
<geneLocation type="plasmid" evidence="1 2">
    <name>p1</name>
</geneLocation>
<evidence type="ECO:0000313" key="2">
    <source>
        <dbReference type="Proteomes" id="UP001432251"/>
    </source>
</evidence>
<proteinExistence type="predicted"/>
<dbReference type="Proteomes" id="UP001432251">
    <property type="component" value="Plasmid p1"/>
</dbReference>
<keyword evidence="2" id="KW-1185">Reference proteome</keyword>
<dbReference type="EMBL" id="CP146023">
    <property type="protein sequence ID" value="WWQ69289.1"/>
    <property type="molecule type" value="Genomic_DNA"/>
</dbReference>